<dbReference type="Gene3D" id="3.30.1490.150">
    <property type="entry name" value="Hypothetical protein ph0010, domain 2"/>
    <property type="match status" value="1"/>
</dbReference>
<sequence length="200" mass="22316">MVATAHFAQSEFEQPEIAEHIIQLVKDALEYAYQHNQSRLPERLVSTHPVLAKPLACFVSLNDHSGLRGCVGTTVANGRLDKNIAWYAHEAAFHDPRFDPIPAKDFAELTCVVSIMSMPLALQADDEQQLLQQLIPQRDGLIIQYGQASGVFLPCMWTQYPDAADFLQALKQKAGWPEHGWTHAMKASVFQTYRISGALS</sequence>
<dbReference type="InterPro" id="IPR023473">
    <property type="entry name" value="AMMECR1"/>
</dbReference>
<dbReference type="OrthoDB" id="9782820at2"/>
<dbReference type="InterPro" id="IPR027485">
    <property type="entry name" value="AMMECR1_N"/>
</dbReference>
<protein>
    <submittedName>
        <fullName evidence="2">Dioxygenase</fullName>
    </submittedName>
</protein>
<dbReference type="eggNOG" id="COG2078">
    <property type="taxonomic scope" value="Bacteria"/>
</dbReference>
<evidence type="ECO:0000313" key="3">
    <source>
        <dbReference type="Proteomes" id="UP000019276"/>
    </source>
</evidence>
<dbReference type="EMBL" id="ARZY01000039">
    <property type="protein sequence ID" value="EWH08707.1"/>
    <property type="molecule type" value="Genomic_DNA"/>
</dbReference>
<dbReference type="STRING" id="1328313.DS2_16184"/>
<dbReference type="PROSITE" id="PS51112">
    <property type="entry name" value="AMMECR1"/>
    <property type="match status" value="1"/>
</dbReference>
<dbReference type="InterPro" id="IPR036071">
    <property type="entry name" value="AMMECR1_dom_sf"/>
</dbReference>
<name>W7QIF4_9ALTE</name>
<proteinExistence type="predicted"/>
<dbReference type="InterPro" id="IPR002733">
    <property type="entry name" value="AMMECR1_domain"/>
</dbReference>
<keyword evidence="3" id="KW-1185">Reference proteome</keyword>
<dbReference type="PANTHER" id="PTHR13016:SF0">
    <property type="entry name" value="AMME SYNDROME CANDIDATE GENE 1 PROTEIN"/>
    <property type="match status" value="1"/>
</dbReference>
<dbReference type="AlphaFoldDB" id="W7QIF4"/>
<dbReference type="GO" id="GO:0051213">
    <property type="term" value="F:dioxygenase activity"/>
    <property type="evidence" value="ECO:0007669"/>
    <property type="project" value="UniProtKB-KW"/>
</dbReference>
<reference evidence="2 3" key="1">
    <citation type="journal article" date="2014" name="Genome Announc.">
        <title>Draft Genome Sequence of the Agar-Degrading Bacterium Catenovulum sp. Strain DS-2, Isolated from Intestines of Haliotis diversicolor.</title>
        <authorList>
            <person name="Shan D."/>
            <person name="Li X."/>
            <person name="Gu Z."/>
            <person name="Wei G."/>
            <person name="Gao Z."/>
            <person name="Shao Z."/>
        </authorList>
    </citation>
    <scope>NUCLEOTIDE SEQUENCE [LARGE SCALE GENOMIC DNA]</scope>
    <source>
        <strain evidence="2 3">DS-2</strain>
    </source>
</reference>
<evidence type="ECO:0000313" key="2">
    <source>
        <dbReference type="EMBL" id="EWH08707.1"/>
    </source>
</evidence>
<feature type="domain" description="AMMECR1" evidence="1">
    <location>
        <begin position="15"/>
        <end position="200"/>
    </location>
</feature>
<comment type="caution">
    <text evidence="2">The sequence shown here is derived from an EMBL/GenBank/DDBJ whole genome shotgun (WGS) entry which is preliminary data.</text>
</comment>
<dbReference type="InterPro" id="IPR027623">
    <property type="entry name" value="AmmeMemoSam_A"/>
</dbReference>
<dbReference type="Gene3D" id="3.30.700.20">
    <property type="entry name" value="Hypothetical protein ph0010, domain 1"/>
    <property type="match status" value="1"/>
</dbReference>
<gene>
    <name evidence="2" type="ORF">DS2_16184</name>
</gene>
<dbReference type="SUPFAM" id="SSF143447">
    <property type="entry name" value="AMMECR1-like"/>
    <property type="match status" value="1"/>
</dbReference>
<dbReference type="Pfam" id="PF01871">
    <property type="entry name" value="AMMECR1"/>
    <property type="match status" value="1"/>
</dbReference>
<accession>W7QIF4</accession>
<dbReference type="Proteomes" id="UP000019276">
    <property type="component" value="Unassembled WGS sequence"/>
</dbReference>
<keyword evidence="2" id="KW-0560">Oxidoreductase</keyword>
<dbReference type="RefSeq" id="WP_051479950.1">
    <property type="nucleotide sequence ID" value="NZ_ARZY01000039.1"/>
</dbReference>
<evidence type="ECO:0000259" key="1">
    <source>
        <dbReference type="PROSITE" id="PS51112"/>
    </source>
</evidence>
<organism evidence="2 3">
    <name type="scientific">Catenovulum agarivorans DS-2</name>
    <dbReference type="NCBI Taxonomy" id="1328313"/>
    <lineage>
        <taxon>Bacteria</taxon>
        <taxon>Pseudomonadati</taxon>
        <taxon>Pseudomonadota</taxon>
        <taxon>Gammaproteobacteria</taxon>
        <taxon>Alteromonadales</taxon>
        <taxon>Alteromonadaceae</taxon>
        <taxon>Catenovulum</taxon>
    </lineage>
</organism>
<keyword evidence="2" id="KW-0223">Dioxygenase</keyword>
<dbReference type="NCBIfam" id="TIGR04335">
    <property type="entry name" value="AmmeMemoSam_A"/>
    <property type="match status" value="1"/>
</dbReference>
<dbReference type="PANTHER" id="PTHR13016">
    <property type="entry name" value="AMMECR1 HOMOLOG"/>
    <property type="match status" value="1"/>
</dbReference>